<gene>
    <name evidence="2" type="ORF">H3H32_35990</name>
</gene>
<feature type="region of interest" description="Disordered" evidence="1">
    <location>
        <begin position="1"/>
        <end position="20"/>
    </location>
</feature>
<dbReference type="KEGG" id="sfol:H3H32_35990"/>
<feature type="region of interest" description="Disordered" evidence="1">
    <location>
        <begin position="551"/>
        <end position="596"/>
    </location>
</feature>
<evidence type="ECO:0008006" key="4">
    <source>
        <dbReference type="Google" id="ProtNLM"/>
    </source>
</evidence>
<reference evidence="2 3" key="1">
    <citation type="submission" date="2020-07" db="EMBL/GenBank/DDBJ databases">
        <title>Spirosoma foliorum sp. nov., isolated from the leaves on the Nejang mountain Korea, Republic of.</title>
        <authorList>
            <person name="Ho H."/>
            <person name="Lee Y.-J."/>
            <person name="Nurcahyanto D.-A."/>
            <person name="Kim S.-G."/>
        </authorList>
    </citation>
    <scope>NUCLEOTIDE SEQUENCE [LARGE SCALE GENOMIC DNA]</scope>
    <source>
        <strain evidence="2 3">PL0136</strain>
    </source>
</reference>
<organism evidence="2 3">
    <name type="scientific">Spirosoma foliorum</name>
    <dbReference type="NCBI Taxonomy" id="2710596"/>
    <lineage>
        <taxon>Bacteria</taxon>
        <taxon>Pseudomonadati</taxon>
        <taxon>Bacteroidota</taxon>
        <taxon>Cytophagia</taxon>
        <taxon>Cytophagales</taxon>
        <taxon>Cytophagaceae</taxon>
        <taxon>Spirosoma</taxon>
    </lineage>
</organism>
<dbReference type="EMBL" id="CP059732">
    <property type="protein sequence ID" value="QMW03212.1"/>
    <property type="molecule type" value="Genomic_DNA"/>
</dbReference>
<dbReference type="Proteomes" id="UP000515369">
    <property type="component" value="Chromosome"/>
</dbReference>
<dbReference type="InterPro" id="IPR011990">
    <property type="entry name" value="TPR-like_helical_dom_sf"/>
</dbReference>
<keyword evidence="3" id="KW-1185">Reference proteome</keyword>
<dbReference type="Gene3D" id="1.25.40.10">
    <property type="entry name" value="Tetratricopeptide repeat domain"/>
    <property type="match status" value="1"/>
</dbReference>
<dbReference type="RefSeq" id="WP_182460498.1">
    <property type="nucleotide sequence ID" value="NZ_CP059732.1"/>
</dbReference>
<dbReference type="AlphaFoldDB" id="A0A7G5GWH0"/>
<accession>A0A7G5GWH0</accession>
<proteinExistence type="predicted"/>
<evidence type="ECO:0000256" key="1">
    <source>
        <dbReference type="SAM" id="MobiDB-lite"/>
    </source>
</evidence>
<protein>
    <recommendedName>
        <fullName evidence="4">Tetratricopeptide repeat protein</fullName>
    </recommendedName>
</protein>
<sequence length="627" mass="72171">MGNRSLTHSSPTAPAQSPNPNLPYLYALNTSFPHMALPDKLADLFGQSNSPKLPAVKGLQQLSYKISWDPLDDGTAPPELKSQLAGLYEAVRNRSNRRQVEQLQNLVQQYPNVPILKNYLMLAYELTGQKSRARELLDQTVKQHPRYLMGLTNKTHQYLQQDDTEGVEALFGGPPTDISLFYPDRSEFHVSEVANFTHVAFAYDLAKNRPDAAETRLRLLTELGYHSKEQLRSLKQELDFARMRYNLDQLQEGLANAINIEGSFRAGDKQTNEPPIFQHPEIQWLYQYGYTIPADKIATLLALPRPSLTADLSKVLLDTIYRYEHFQEDDWDEKRHNFASHALLLATELQADECLEAVLETLRQGGDFRDFWWGDYTDDFYVPYFRRLLPQQAGVLQAFMQEPDVNTYSKSTISNAWEQAVQDYPEWKSLAQTWYADVFAYFLNHADDEDLLDADLIAFMISDVTTLHLTELMPLIRTAYARNLVTLNIQGDLADVEREMIKRSLPPNHRPLRSIREQYDYLRDPSAWHKAHPDPELEVWREARKENLLNNPNESKWDFLDDEDDDTPPNGALFPSQRSSYPMPRQVQPTPGRNDKVSVRYMDGKVVKDVKYKKVEADIQAGKCVLV</sequence>
<name>A0A7G5GWH0_9BACT</name>
<feature type="compositionally biased region" description="Polar residues" evidence="1">
    <location>
        <begin position="1"/>
        <end position="19"/>
    </location>
</feature>
<evidence type="ECO:0000313" key="3">
    <source>
        <dbReference type="Proteomes" id="UP000515369"/>
    </source>
</evidence>
<evidence type="ECO:0000313" key="2">
    <source>
        <dbReference type="EMBL" id="QMW03212.1"/>
    </source>
</evidence>